<feature type="chain" id="PRO_5035276437" evidence="2">
    <location>
        <begin position="29"/>
        <end position="237"/>
    </location>
</feature>
<feature type="region of interest" description="Disordered" evidence="1">
    <location>
        <begin position="57"/>
        <end position="98"/>
    </location>
</feature>
<protein>
    <submittedName>
        <fullName evidence="3">Uncharacterized protein</fullName>
    </submittedName>
</protein>
<keyword evidence="2" id="KW-0732">Signal</keyword>
<organism evidence="3 4">
    <name type="scientific">Candidatus Obscuribacter phosphatis</name>
    <dbReference type="NCBI Taxonomy" id="1906157"/>
    <lineage>
        <taxon>Bacteria</taxon>
        <taxon>Bacillati</taxon>
        <taxon>Candidatus Melainabacteria</taxon>
        <taxon>Candidatus Obscuribacterales</taxon>
        <taxon>Candidatus Obscuribacteraceae</taxon>
        <taxon>Candidatus Obscuribacter</taxon>
    </lineage>
</organism>
<name>A0A8J7PQY8_9BACT</name>
<gene>
    <name evidence="3" type="ORF">J0M35_20280</name>
</gene>
<feature type="signal peptide" evidence="2">
    <location>
        <begin position="1"/>
        <end position="28"/>
    </location>
</feature>
<dbReference type="EMBL" id="JAFLCK010000050">
    <property type="protein sequence ID" value="MBN8662717.1"/>
    <property type="molecule type" value="Genomic_DNA"/>
</dbReference>
<evidence type="ECO:0000313" key="3">
    <source>
        <dbReference type="EMBL" id="MBN8662717.1"/>
    </source>
</evidence>
<sequence length="237" mass="25264">MTGNATIFNITTQSAILLAILAISQTAAQGQAFLPPENKSRFLPAPSNAPNQEIVPSAEQTQEEQAVSPEGAGSTSLTSPSVPALNIVPAPNRPPLPEPPPVKLPAIAGQNPVPPLSWRVKAANLGKANSLDGNKATAILLMRSAEAIKQPLQRQLCQIENSRLETSPGGGQILLNLGEEKGIIIIKPKVLPQSLNACEIRAQIEPRNKILTLDFIQRFLESFKRTVESPPDSTTSI</sequence>
<evidence type="ECO:0000313" key="4">
    <source>
        <dbReference type="Proteomes" id="UP000664277"/>
    </source>
</evidence>
<reference evidence="3" key="1">
    <citation type="submission" date="2021-02" db="EMBL/GenBank/DDBJ databases">
        <title>Genome-Resolved Metagenomics of a Microbial Community Performing Photosynthetic Biological Nutrient Removal.</title>
        <authorList>
            <person name="Mcdaniel E.A."/>
        </authorList>
    </citation>
    <scope>NUCLEOTIDE SEQUENCE</scope>
    <source>
        <strain evidence="3">UWPOB_OBS1</strain>
    </source>
</reference>
<accession>A0A8J7PQY8</accession>
<evidence type="ECO:0000256" key="1">
    <source>
        <dbReference type="SAM" id="MobiDB-lite"/>
    </source>
</evidence>
<proteinExistence type="predicted"/>
<dbReference type="AlphaFoldDB" id="A0A8J7PQY8"/>
<comment type="caution">
    <text evidence="3">The sequence shown here is derived from an EMBL/GenBank/DDBJ whole genome shotgun (WGS) entry which is preliminary data.</text>
</comment>
<dbReference type="Proteomes" id="UP000664277">
    <property type="component" value="Unassembled WGS sequence"/>
</dbReference>
<evidence type="ECO:0000256" key="2">
    <source>
        <dbReference type="SAM" id="SignalP"/>
    </source>
</evidence>